<proteinExistence type="predicted"/>
<organism evidence="2 3">
    <name type="scientific">Silvania confinis</name>
    <dbReference type="NCBI Taxonomy" id="2926470"/>
    <lineage>
        <taxon>Bacteria</taxon>
        <taxon>Pseudomonadati</taxon>
        <taxon>Pseudomonadota</taxon>
        <taxon>Gammaproteobacteria</taxon>
        <taxon>Enterobacterales</taxon>
        <taxon>Enterobacteriaceae</taxon>
        <taxon>Silvania</taxon>
    </lineage>
</organism>
<protein>
    <submittedName>
        <fullName evidence="2">Uncharacterized protein</fullName>
    </submittedName>
</protein>
<dbReference type="RefSeq" id="WP_271266917.1">
    <property type="nucleotide sequence ID" value="NZ_JAMGZJ010000070.1"/>
</dbReference>
<name>A0A9J6QDL0_9ENTR</name>
<keyword evidence="1" id="KW-1133">Transmembrane helix</keyword>
<keyword evidence="3" id="KW-1185">Reference proteome</keyword>
<accession>A0A9J6QDL0</accession>
<sequence>MMQFLKKWVKEQLSFCLRGGIPLLIVIVFSLLAVSYLPENIAIKAIGLFIIAVGIAIFCIKQR</sequence>
<keyword evidence="1" id="KW-0812">Transmembrane</keyword>
<feature type="transmembrane region" description="Helical" evidence="1">
    <location>
        <begin position="12"/>
        <end position="35"/>
    </location>
</feature>
<comment type="caution">
    <text evidence="2">The sequence shown here is derived from an EMBL/GenBank/DDBJ whole genome shotgun (WGS) entry which is preliminary data.</text>
</comment>
<feature type="transmembrane region" description="Helical" evidence="1">
    <location>
        <begin position="41"/>
        <end position="60"/>
    </location>
</feature>
<evidence type="ECO:0000256" key="1">
    <source>
        <dbReference type="SAM" id="Phobius"/>
    </source>
</evidence>
<gene>
    <name evidence="2" type="ORF">M8013_06120</name>
</gene>
<dbReference type="EMBL" id="JAMGZJ010000070">
    <property type="protein sequence ID" value="MCU6668331.1"/>
    <property type="molecule type" value="Genomic_DNA"/>
</dbReference>
<dbReference type="AlphaFoldDB" id="A0A9J6QDL0"/>
<keyword evidence="1" id="KW-0472">Membrane</keyword>
<evidence type="ECO:0000313" key="3">
    <source>
        <dbReference type="Proteomes" id="UP001061282"/>
    </source>
</evidence>
<evidence type="ECO:0000313" key="2">
    <source>
        <dbReference type="EMBL" id="MCU6668331.1"/>
    </source>
</evidence>
<reference evidence="2" key="1">
    <citation type="submission" date="2022-05" db="EMBL/GenBank/DDBJ databases">
        <title>Description of a novel species of Leclercia; Leclercia tamurae and the Proposal for a Novel Genus Silvania gen. nov. Containing Two Novel Species Silvania hatchlandensis sp. nov. and Silvania confinis sp. nov. Isolated from the Rhizosphere of Oak.</title>
        <authorList>
            <person name="Maddock D.W."/>
            <person name="Brady C.L."/>
            <person name="Denman S."/>
            <person name="Arnold D."/>
        </authorList>
    </citation>
    <scope>NUCLEOTIDE SEQUENCE</scope>
    <source>
        <strain evidence="2">H4N4</strain>
    </source>
</reference>
<dbReference type="Proteomes" id="UP001061282">
    <property type="component" value="Unassembled WGS sequence"/>
</dbReference>